<sequence>MYTCYIFTTSQALKKIIKKINKDQDDLKTIITGTIPRKRNPFGYYTPWNYNLEMSLLGISSTPWNYHFEISLLV</sequence>
<protein>
    <submittedName>
        <fullName evidence="1">Uncharacterized protein</fullName>
    </submittedName>
</protein>
<evidence type="ECO:0000313" key="2">
    <source>
        <dbReference type="Proteomes" id="UP001162164"/>
    </source>
</evidence>
<keyword evidence="2" id="KW-1185">Reference proteome</keyword>
<reference evidence="1" key="1">
    <citation type="journal article" date="2023" name="Insect Mol. Biol.">
        <title>Genome sequencing provides insights into the evolution of gene families encoding plant cell wall-degrading enzymes in longhorned beetles.</title>
        <authorList>
            <person name="Shin N.R."/>
            <person name="Okamura Y."/>
            <person name="Kirsch R."/>
            <person name="Pauchet Y."/>
        </authorList>
    </citation>
    <scope>NUCLEOTIDE SEQUENCE</scope>
    <source>
        <strain evidence="1">MMC_N1</strain>
    </source>
</reference>
<organism evidence="1 2">
    <name type="scientific">Molorchus minor</name>
    <dbReference type="NCBI Taxonomy" id="1323400"/>
    <lineage>
        <taxon>Eukaryota</taxon>
        <taxon>Metazoa</taxon>
        <taxon>Ecdysozoa</taxon>
        <taxon>Arthropoda</taxon>
        <taxon>Hexapoda</taxon>
        <taxon>Insecta</taxon>
        <taxon>Pterygota</taxon>
        <taxon>Neoptera</taxon>
        <taxon>Endopterygota</taxon>
        <taxon>Coleoptera</taxon>
        <taxon>Polyphaga</taxon>
        <taxon>Cucujiformia</taxon>
        <taxon>Chrysomeloidea</taxon>
        <taxon>Cerambycidae</taxon>
        <taxon>Lamiinae</taxon>
        <taxon>Monochamini</taxon>
        <taxon>Molorchus</taxon>
    </lineage>
</organism>
<dbReference type="Proteomes" id="UP001162164">
    <property type="component" value="Unassembled WGS sequence"/>
</dbReference>
<evidence type="ECO:0000313" key="1">
    <source>
        <dbReference type="EMBL" id="KAJ8977883.1"/>
    </source>
</evidence>
<comment type="caution">
    <text evidence="1">The sequence shown here is derived from an EMBL/GenBank/DDBJ whole genome shotgun (WGS) entry which is preliminary data.</text>
</comment>
<accession>A0ABQ9JI62</accession>
<name>A0ABQ9JI62_9CUCU</name>
<dbReference type="EMBL" id="JAPWTJ010000496">
    <property type="protein sequence ID" value="KAJ8977883.1"/>
    <property type="molecule type" value="Genomic_DNA"/>
</dbReference>
<gene>
    <name evidence="1" type="ORF">NQ317_016153</name>
</gene>
<proteinExistence type="predicted"/>